<sequence>MEDDLDLDLWNLCAEAKAFFEIQELLDSNESKIGAVAEKIDDMRNTVLYFVLLETMEDDLDLDPWNLCAEVEAFFEILELPDSNRSKIGAMAEKIDNMWNIVLSSIQQTLDEVYDSSTNKVRRLMRLCSIHNDVKMIKAVGFMSQFFGYTRPITILGFSENQRAIMATEALWVNLKKQIVDEVSPVQFVDRLAILCRSPPRQTYPPPSGSLLTPPSGGKRSSQFELYLSR</sequence>
<protein>
    <submittedName>
        <fullName evidence="2">Uncharacterized protein</fullName>
    </submittedName>
</protein>
<keyword evidence="3" id="KW-1185">Reference proteome</keyword>
<organism evidence="2 3">
    <name type="scientific">Ilex paraguariensis</name>
    <name type="common">yerba mate</name>
    <dbReference type="NCBI Taxonomy" id="185542"/>
    <lineage>
        <taxon>Eukaryota</taxon>
        <taxon>Viridiplantae</taxon>
        <taxon>Streptophyta</taxon>
        <taxon>Embryophyta</taxon>
        <taxon>Tracheophyta</taxon>
        <taxon>Spermatophyta</taxon>
        <taxon>Magnoliopsida</taxon>
        <taxon>eudicotyledons</taxon>
        <taxon>Gunneridae</taxon>
        <taxon>Pentapetalae</taxon>
        <taxon>asterids</taxon>
        <taxon>campanulids</taxon>
        <taxon>Aquifoliales</taxon>
        <taxon>Aquifoliaceae</taxon>
        <taxon>Ilex</taxon>
    </lineage>
</organism>
<dbReference type="Proteomes" id="UP001642360">
    <property type="component" value="Unassembled WGS sequence"/>
</dbReference>
<evidence type="ECO:0000313" key="2">
    <source>
        <dbReference type="EMBL" id="CAK9172574.1"/>
    </source>
</evidence>
<accession>A0ABC8U0M2</accession>
<proteinExistence type="predicted"/>
<dbReference type="EMBL" id="CAUOFW020006024">
    <property type="protein sequence ID" value="CAK9172574.1"/>
    <property type="molecule type" value="Genomic_DNA"/>
</dbReference>
<evidence type="ECO:0000256" key="1">
    <source>
        <dbReference type="SAM" id="MobiDB-lite"/>
    </source>
</evidence>
<name>A0ABC8U0M2_9AQUA</name>
<comment type="caution">
    <text evidence="2">The sequence shown here is derived from an EMBL/GenBank/DDBJ whole genome shotgun (WGS) entry which is preliminary data.</text>
</comment>
<evidence type="ECO:0000313" key="3">
    <source>
        <dbReference type="Proteomes" id="UP001642360"/>
    </source>
</evidence>
<feature type="region of interest" description="Disordered" evidence="1">
    <location>
        <begin position="200"/>
        <end position="223"/>
    </location>
</feature>
<feature type="compositionally biased region" description="Low complexity" evidence="1">
    <location>
        <begin position="209"/>
        <end position="218"/>
    </location>
</feature>
<gene>
    <name evidence="2" type="ORF">ILEXP_LOCUS42223</name>
</gene>
<reference evidence="2 3" key="1">
    <citation type="submission" date="2024-02" db="EMBL/GenBank/DDBJ databases">
        <authorList>
            <person name="Vignale AGUSTIN F."/>
            <person name="Sosa J E."/>
            <person name="Modenutti C."/>
        </authorList>
    </citation>
    <scope>NUCLEOTIDE SEQUENCE [LARGE SCALE GENOMIC DNA]</scope>
</reference>
<dbReference type="AlphaFoldDB" id="A0ABC8U0M2"/>